<name>A0ABQ6KCJ6_9MICO</name>
<evidence type="ECO:0000256" key="1">
    <source>
        <dbReference type="SAM" id="MobiDB-lite"/>
    </source>
</evidence>
<feature type="region of interest" description="Disordered" evidence="1">
    <location>
        <begin position="25"/>
        <end position="45"/>
    </location>
</feature>
<evidence type="ECO:0000313" key="2">
    <source>
        <dbReference type="EMBL" id="GMA96332.1"/>
    </source>
</evidence>
<dbReference type="EMBL" id="BSVB01000001">
    <property type="protein sequence ID" value="GMA96332.1"/>
    <property type="molecule type" value="Genomic_DNA"/>
</dbReference>
<sequence>MRDWLTPHERFWRERLTRMRGVLDALPDDAQPDPAQPARHQDGDS</sequence>
<evidence type="ECO:0000313" key="3">
    <source>
        <dbReference type="Proteomes" id="UP001157034"/>
    </source>
</evidence>
<reference evidence="3" key="1">
    <citation type="journal article" date="2019" name="Int. J. Syst. Evol. Microbiol.">
        <title>The Global Catalogue of Microorganisms (GCM) 10K type strain sequencing project: providing services to taxonomists for standard genome sequencing and annotation.</title>
        <authorList>
            <consortium name="The Broad Institute Genomics Platform"/>
            <consortium name="The Broad Institute Genome Sequencing Center for Infectious Disease"/>
            <person name="Wu L."/>
            <person name="Ma J."/>
        </authorList>
    </citation>
    <scope>NUCLEOTIDE SEQUENCE [LARGE SCALE GENOMIC DNA]</scope>
    <source>
        <strain evidence="3">NBRC 108894</strain>
    </source>
</reference>
<keyword evidence="3" id="KW-1185">Reference proteome</keyword>
<accession>A0ABQ6KCJ6</accession>
<organism evidence="2 3">
    <name type="scientific">Pseudolysinimonas kribbensis</name>
    <dbReference type="NCBI Taxonomy" id="433641"/>
    <lineage>
        <taxon>Bacteria</taxon>
        <taxon>Bacillati</taxon>
        <taxon>Actinomycetota</taxon>
        <taxon>Actinomycetes</taxon>
        <taxon>Micrococcales</taxon>
        <taxon>Microbacteriaceae</taxon>
        <taxon>Pseudolysinimonas</taxon>
    </lineage>
</organism>
<proteinExistence type="predicted"/>
<gene>
    <name evidence="2" type="ORF">GCM10025881_31560</name>
</gene>
<protein>
    <submittedName>
        <fullName evidence="2">Uncharacterized protein</fullName>
    </submittedName>
</protein>
<dbReference type="Proteomes" id="UP001157034">
    <property type="component" value="Unassembled WGS sequence"/>
</dbReference>
<comment type="caution">
    <text evidence="2">The sequence shown here is derived from an EMBL/GenBank/DDBJ whole genome shotgun (WGS) entry which is preliminary data.</text>
</comment>